<dbReference type="AlphaFoldDB" id="A0A1R1X9E8"/>
<accession>A0A1R1X9E8</accession>
<comment type="caution">
    <text evidence="2">The sequence shown here is derived from an EMBL/GenBank/DDBJ whole genome shotgun (WGS) entry which is preliminary data.</text>
</comment>
<sequence>MTSETSKKPQAAAEVPLEKSESSHDRVTRKFENEGTLNGTTLIANSGVLSDDIFMHAFRPSYNFSTLTTDYQGILWQA</sequence>
<dbReference type="Proteomes" id="UP000187429">
    <property type="component" value="Unassembled WGS sequence"/>
</dbReference>
<evidence type="ECO:0000313" key="2">
    <source>
        <dbReference type="EMBL" id="OMJ11232.1"/>
    </source>
</evidence>
<reference evidence="3" key="1">
    <citation type="submission" date="2017-01" db="EMBL/GenBank/DDBJ databases">
        <authorList>
            <person name="Wang Y."/>
            <person name="White M."/>
            <person name="Kvist S."/>
            <person name="Moncalvo J.-M."/>
        </authorList>
    </citation>
    <scope>NUCLEOTIDE SEQUENCE [LARGE SCALE GENOMIC DNA]</scope>
    <source>
        <strain evidence="3">ID-206-W2</strain>
    </source>
</reference>
<feature type="region of interest" description="Disordered" evidence="1">
    <location>
        <begin position="1"/>
        <end position="33"/>
    </location>
</feature>
<evidence type="ECO:0000313" key="3">
    <source>
        <dbReference type="Proteomes" id="UP000187429"/>
    </source>
</evidence>
<proteinExistence type="predicted"/>
<gene>
    <name evidence="2" type="ORF">AYI69_g9906</name>
</gene>
<feature type="compositionally biased region" description="Basic and acidic residues" evidence="1">
    <location>
        <begin position="16"/>
        <end position="33"/>
    </location>
</feature>
<name>A0A1R1X9E8_9FUNG</name>
<evidence type="ECO:0000256" key="1">
    <source>
        <dbReference type="SAM" id="MobiDB-lite"/>
    </source>
</evidence>
<keyword evidence="3" id="KW-1185">Reference proteome</keyword>
<dbReference type="EMBL" id="LSSM01006195">
    <property type="protein sequence ID" value="OMJ11232.1"/>
    <property type="molecule type" value="Genomic_DNA"/>
</dbReference>
<protein>
    <submittedName>
        <fullName evidence="2">Uncharacterized protein</fullName>
    </submittedName>
</protein>
<organism evidence="2 3">
    <name type="scientific">Smittium culicis</name>
    <dbReference type="NCBI Taxonomy" id="133412"/>
    <lineage>
        <taxon>Eukaryota</taxon>
        <taxon>Fungi</taxon>
        <taxon>Fungi incertae sedis</taxon>
        <taxon>Zoopagomycota</taxon>
        <taxon>Kickxellomycotina</taxon>
        <taxon>Harpellomycetes</taxon>
        <taxon>Harpellales</taxon>
        <taxon>Legeriomycetaceae</taxon>
        <taxon>Smittium</taxon>
    </lineage>
</organism>